<evidence type="ECO:0008006" key="4">
    <source>
        <dbReference type="Google" id="ProtNLM"/>
    </source>
</evidence>
<keyword evidence="1" id="KW-1133">Transmembrane helix</keyword>
<sequence>MDIGKMIADLFSGNNLTLFIANIVIFIGCTLMVITGYVKDEKKMLRVQDGQLIFLAIGNFLLKGYSGFIINLLALVKNEIYIAKKLNQVAKAVIMLVAVVMTLIFNNRGLIGWFPALTMVAFTYFLGIGGALGFKIVIGVAEIGWAIYDFSCGNYVGTAFDIFTIISCTIGVLRVMKNDRERKGAEIS</sequence>
<accession>V2Y1V8</accession>
<evidence type="ECO:0000313" key="2">
    <source>
        <dbReference type="EMBL" id="ESL01666.1"/>
    </source>
</evidence>
<dbReference type="PROSITE" id="PS51257">
    <property type="entry name" value="PROKAR_LIPOPROTEIN"/>
    <property type="match status" value="1"/>
</dbReference>
<feature type="transmembrane region" description="Helical" evidence="1">
    <location>
        <begin position="88"/>
        <end position="105"/>
    </location>
</feature>
<feature type="transmembrane region" description="Helical" evidence="1">
    <location>
        <begin position="117"/>
        <end position="148"/>
    </location>
</feature>
<dbReference type="Proteomes" id="UP000018227">
    <property type="component" value="Unassembled WGS sequence"/>
</dbReference>
<protein>
    <recommendedName>
        <fullName evidence="4">Inner membrane protein</fullName>
    </recommendedName>
</protein>
<organism evidence="2 3">
    <name type="scientific">Catonella morbi ATCC 51271</name>
    <dbReference type="NCBI Taxonomy" id="592026"/>
    <lineage>
        <taxon>Bacteria</taxon>
        <taxon>Bacillati</taxon>
        <taxon>Bacillota</taxon>
        <taxon>Clostridia</taxon>
        <taxon>Lachnospirales</taxon>
        <taxon>Lachnospiraceae</taxon>
        <taxon>Catonella</taxon>
    </lineage>
</organism>
<keyword evidence="1" id="KW-0472">Membrane</keyword>
<evidence type="ECO:0000313" key="3">
    <source>
        <dbReference type="Proteomes" id="UP000018227"/>
    </source>
</evidence>
<comment type="caution">
    <text evidence="2">The sequence shown here is derived from an EMBL/GenBank/DDBJ whole genome shotgun (WGS) entry which is preliminary data.</text>
</comment>
<dbReference type="AlphaFoldDB" id="V2Y1V8"/>
<proteinExistence type="predicted"/>
<dbReference type="InterPro" id="IPR019629">
    <property type="entry name" value="Uncharacterised_HI1736/YgjV"/>
</dbReference>
<gene>
    <name evidence="2" type="ORF">GCWU0000282_003227</name>
</gene>
<reference evidence="2 3" key="1">
    <citation type="submission" date="2013-06" db="EMBL/GenBank/DDBJ databases">
        <authorList>
            <person name="Weinstock G."/>
            <person name="Sodergren E."/>
            <person name="Clifton S."/>
            <person name="Fulton L."/>
            <person name="Fulton B."/>
            <person name="Courtney L."/>
            <person name="Fronick C."/>
            <person name="Harrison M."/>
            <person name="Strong C."/>
            <person name="Farmer C."/>
            <person name="Delahaunty K."/>
            <person name="Markovic C."/>
            <person name="Hall O."/>
            <person name="Minx P."/>
            <person name="Tomlinson C."/>
            <person name="Mitreva M."/>
            <person name="Nelson J."/>
            <person name="Hou S."/>
            <person name="Wollam A."/>
            <person name="Pepin K.H."/>
            <person name="Johnson M."/>
            <person name="Bhonagiri V."/>
            <person name="Nash W.E."/>
            <person name="Warren W."/>
            <person name="Chinwalla A."/>
            <person name="Mardis E.R."/>
            <person name="Wilson R.K."/>
        </authorList>
    </citation>
    <scope>NUCLEOTIDE SEQUENCE [LARGE SCALE GENOMIC DNA]</scope>
    <source>
        <strain evidence="2 3">ATCC 51271</strain>
    </source>
</reference>
<name>V2Y1V8_9FIRM</name>
<feature type="transmembrane region" description="Helical" evidence="1">
    <location>
        <begin position="50"/>
        <end position="76"/>
    </location>
</feature>
<dbReference type="HOGENOM" id="CLU_123763_0_0_9"/>
<keyword evidence="3" id="KW-1185">Reference proteome</keyword>
<dbReference type="EMBL" id="ACIL03000021">
    <property type="protein sequence ID" value="ESL01666.1"/>
    <property type="molecule type" value="Genomic_DNA"/>
</dbReference>
<dbReference type="eggNOG" id="ENOG50332EU">
    <property type="taxonomic scope" value="Bacteria"/>
</dbReference>
<feature type="transmembrane region" description="Helical" evidence="1">
    <location>
        <begin position="154"/>
        <end position="173"/>
    </location>
</feature>
<dbReference type="RefSeq" id="WP_023356065.1">
    <property type="nucleotide sequence ID" value="NZ_KI535371.1"/>
</dbReference>
<feature type="transmembrane region" description="Helical" evidence="1">
    <location>
        <begin position="16"/>
        <end position="38"/>
    </location>
</feature>
<evidence type="ECO:0000256" key="1">
    <source>
        <dbReference type="SAM" id="Phobius"/>
    </source>
</evidence>
<dbReference type="STRING" id="592026.GCWU0000282_003227"/>
<dbReference type="Pfam" id="PF10688">
    <property type="entry name" value="Imp-YgjV"/>
    <property type="match status" value="1"/>
</dbReference>
<keyword evidence="1" id="KW-0812">Transmembrane</keyword>